<accession>A0ABM7FCU7</accession>
<feature type="compositionally biased region" description="Low complexity" evidence="1">
    <location>
        <begin position="389"/>
        <end position="404"/>
    </location>
</feature>
<feature type="compositionally biased region" description="Pro residues" evidence="1">
    <location>
        <begin position="405"/>
        <end position="414"/>
    </location>
</feature>
<evidence type="ECO:0000313" key="3">
    <source>
        <dbReference type="Proteomes" id="UP001321542"/>
    </source>
</evidence>
<name>A0ABM7FCU7_9ACTN</name>
<keyword evidence="3" id="KW-1185">Reference proteome</keyword>
<reference evidence="2 3" key="2">
    <citation type="journal article" date="2023" name="ChemBioChem">
        <title>Acyltransferase Domain Exchange between Two Independent Type I Polyketide Synthases in the Same Producer Strain of Macrolide Antibiotics.</title>
        <authorList>
            <person name="Kudo F."/>
            <person name="Kishikawa K."/>
            <person name="Tsuboi K."/>
            <person name="Kido T."/>
            <person name="Usui T."/>
            <person name="Hashimoto J."/>
            <person name="Shin-Ya K."/>
            <person name="Miyanaga A."/>
            <person name="Eguchi T."/>
        </authorList>
    </citation>
    <scope>NUCLEOTIDE SEQUENCE [LARGE SCALE GENOMIC DNA]</scope>
    <source>
        <strain evidence="2 3">A-8890</strain>
    </source>
</reference>
<organism evidence="2 3">
    <name type="scientific">Streptomyces graminofaciens</name>
    <dbReference type="NCBI Taxonomy" id="68212"/>
    <lineage>
        <taxon>Bacteria</taxon>
        <taxon>Bacillati</taxon>
        <taxon>Actinomycetota</taxon>
        <taxon>Actinomycetes</taxon>
        <taxon>Kitasatosporales</taxon>
        <taxon>Streptomycetaceae</taxon>
        <taxon>Streptomyces</taxon>
    </lineage>
</organism>
<evidence type="ECO:0008006" key="4">
    <source>
        <dbReference type="Google" id="ProtNLM"/>
    </source>
</evidence>
<feature type="compositionally biased region" description="Pro residues" evidence="1">
    <location>
        <begin position="177"/>
        <end position="189"/>
    </location>
</feature>
<evidence type="ECO:0000256" key="1">
    <source>
        <dbReference type="SAM" id="MobiDB-lite"/>
    </source>
</evidence>
<proteinExistence type="predicted"/>
<feature type="region of interest" description="Disordered" evidence="1">
    <location>
        <begin position="147"/>
        <end position="194"/>
    </location>
</feature>
<feature type="region of interest" description="Disordered" evidence="1">
    <location>
        <begin position="60"/>
        <end position="91"/>
    </location>
</feature>
<reference evidence="2 3" key="1">
    <citation type="journal article" date="2010" name="ChemBioChem">
        <title>Cloning and characterization of the biosynthetic gene cluster of 16-membered macrolide antibiotic FD-891: involvement of a dual functional cytochrome P450 monooxygenase catalyzing epoxidation and hydroxylation.</title>
        <authorList>
            <person name="Kudo F."/>
            <person name="Motegi A."/>
            <person name="Mizoue K."/>
            <person name="Eguchi T."/>
        </authorList>
    </citation>
    <scope>NUCLEOTIDE SEQUENCE [LARGE SCALE GENOMIC DNA]</scope>
    <source>
        <strain evidence="2 3">A-8890</strain>
    </source>
</reference>
<feature type="compositionally biased region" description="Gly residues" evidence="1">
    <location>
        <begin position="147"/>
        <end position="164"/>
    </location>
</feature>
<protein>
    <recommendedName>
        <fullName evidence="4">Secreted protein</fullName>
    </recommendedName>
</protein>
<dbReference type="EMBL" id="AP018448">
    <property type="protein sequence ID" value="BBC34853.1"/>
    <property type="molecule type" value="Genomic_DNA"/>
</dbReference>
<dbReference type="Proteomes" id="UP001321542">
    <property type="component" value="Chromosome"/>
</dbReference>
<sequence length="414" mass="41880">MDAAEVVDTVDMADVADAVDPLGALGVLDSVVMSDTSPSVVGVPRCAGTIVGMIADSRVPIMHPGPPDGSATPTRSRPPRPEQCAAPSEGSAHPYAPAALVGGPGRCCRGANIVLSGGSAMRRPYRVIAQVVGAAVLVGAAACTVGDGGGGGDVDTGTGTGMGTEKGRGAGTASPAAPRPSTPAAPPTTPALTDDGARKALLRVKDLGGTWADTQGAATWRDGLLKGRTDRPECQQLLDTFYAEDLLGEPTGGTAVTGFDDDEYGAQLRYQVGAYEPRDVDARLEKVRQLLGSCGEFTITSVRGAEYAAQVEPVELPGSLGDARQGLRLIVSGFDVDGEEGALTLDLATVRVGDNAALLTHGGLYGIDDSTTREAARVGAKRLKEAVTSASRRASGSPSGSPSVPASPPPSAVE</sequence>
<gene>
    <name evidence="2" type="ORF">SGFS_061470</name>
</gene>
<evidence type="ECO:0000313" key="2">
    <source>
        <dbReference type="EMBL" id="BBC34853.1"/>
    </source>
</evidence>
<feature type="region of interest" description="Disordered" evidence="1">
    <location>
        <begin position="378"/>
        <end position="414"/>
    </location>
</feature>